<dbReference type="FunCoup" id="B4LJP7">
    <property type="interactions" value="4"/>
</dbReference>
<dbReference type="GO" id="GO:0016787">
    <property type="term" value="F:hydrolase activity"/>
    <property type="evidence" value="ECO:0007669"/>
    <property type="project" value="UniProtKB-KW"/>
</dbReference>
<dbReference type="AlphaFoldDB" id="B4LJP7"/>
<organism evidence="2 3">
    <name type="scientific">Drosophila virilis</name>
    <name type="common">Fruit fly</name>
    <dbReference type="NCBI Taxonomy" id="7244"/>
    <lineage>
        <taxon>Eukaryota</taxon>
        <taxon>Metazoa</taxon>
        <taxon>Ecdysozoa</taxon>
        <taxon>Arthropoda</taxon>
        <taxon>Hexapoda</taxon>
        <taxon>Insecta</taxon>
        <taxon>Pterygota</taxon>
        <taxon>Neoptera</taxon>
        <taxon>Endopterygota</taxon>
        <taxon>Diptera</taxon>
        <taxon>Brachycera</taxon>
        <taxon>Muscomorpha</taxon>
        <taxon>Ephydroidea</taxon>
        <taxon>Drosophilidae</taxon>
        <taxon>Drosophila</taxon>
    </lineage>
</organism>
<gene>
    <name evidence="2" type="primary">Dvir\GJ21545</name>
    <name evidence="2" type="ORF">Dvir_GJ21545</name>
</gene>
<evidence type="ECO:0000313" key="3">
    <source>
        <dbReference type="Proteomes" id="UP000008792"/>
    </source>
</evidence>
<dbReference type="PhylomeDB" id="B4LJP7"/>
<dbReference type="MEROPS" id="I29.009"/>
<proteinExistence type="predicted"/>
<dbReference type="InParanoid" id="B4LJP7"/>
<dbReference type="SMART" id="SM00848">
    <property type="entry name" value="Inhibitor_I29"/>
    <property type="match status" value="1"/>
</dbReference>
<dbReference type="Gene3D" id="1.10.287.2250">
    <property type="match status" value="1"/>
</dbReference>
<evidence type="ECO:0000259" key="1">
    <source>
        <dbReference type="SMART" id="SM00848"/>
    </source>
</evidence>
<feature type="domain" description="Cathepsin propeptide inhibitor" evidence="1">
    <location>
        <begin position="9"/>
        <end position="68"/>
    </location>
</feature>
<evidence type="ECO:0000313" key="2">
    <source>
        <dbReference type="EMBL" id="EDW60556.1"/>
    </source>
</evidence>
<dbReference type="Pfam" id="PF08246">
    <property type="entry name" value="Inhibitor_I29"/>
    <property type="match status" value="1"/>
</dbReference>
<dbReference type="eggNOG" id="KOG1543">
    <property type="taxonomic scope" value="Eukaryota"/>
</dbReference>
<dbReference type="OMA" id="DEYANRC"/>
<dbReference type="InterPro" id="IPR013201">
    <property type="entry name" value="Prot_inhib_I29"/>
</dbReference>
<accession>B4LJP7</accession>
<name>B4LJP7_DROVI</name>
<reference evidence="2 3" key="1">
    <citation type="journal article" date="2007" name="Nature">
        <title>Evolution of genes and genomes on the Drosophila phylogeny.</title>
        <authorList>
            <consortium name="Drosophila 12 Genomes Consortium"/>
            <person name="Clark A.G."/>
            <person name="Eisen M.B."/>
            <person name="Smith D.R."/>
            <person name="Bergman C.M."/>
            <person name="Oliver B."/>
            <person name="Markow T.A."/>
            <person name="Kaufman T.C."/>
            <person name="Kellis M."/>
            <person name="Gelbart W."/>
            <person name="Iyer V.N."/>
            <person name="Pollard D.A."/>
            <person name="Sackton T.B."/>
            <person name="Larracuente A.M."/>
            <person name="Singh N.D."/>
            <person name="Abad J.P."/>
            <person name="Abt D.N."/>
            <person name="Adryan B."/>
            <person name="Aguade M."/>
            <person name="Akashi H."/>
            <person name="Anderson W.W."/>
            <person name="Aquadro C.F."/>
            <person name="Ardell D.H."/>
            <person name="Arguello R."/>
            <person name="Artieri C.G."/>
            <person name="Barbash D.A."/>
            <person name="Barker D."/>
            <person name="Barsanti P."/>
            <person name="Batterham P."/>
            <person name="Batzoglou S."/>
            <person name="Begun D."/>
            <person name="Bhutkar A."/>
            <person name="Blanco E."/>
            <person name="Bosak S.A."/>
            <person name="Bradley R.K."/>
            <person name="Brand A.D."/>
            <person name="Brent M.R."/>
            <person name="Brooks A.N."/>
            <person name="Brown R.H."/>
            <person name="Butlin R.K."/>
            <person name="Caggese C."/>
            <person name="Calvi B.R."/>
            <person name="Bernardo de Carvalho A."/>
            <person name="Caspi A."/>
            <person name="Castrezana S."/>
            <person name="Celniker S.E."/>
            <person name="Chang J.L."/>
            <person name="Chapple C."/>
            <person name="Chatterji S."/>
            <person name="Chinwalla A."/>
            <person name="Civetta A."/>
            <person name="Clifton S.W."/>
            <person name="Comeron J.M."/>
            <person name="Costello J.C."/>
            <person name="Coyne J.A."/>
            <person name="Daub J."/>
            <person name="David R.G."/>
            <person name="Delcher A.L."/>
            <person name="Delehaunty K."/>
            <person name="Do C.B."/>
            <person name="Ebling H."/>
            <person name="Edwards K."/>
            <person name="Eickbush T."/>
            <person name="Evans J.D."/>
            <person name="Filipski A."/>
            <person name="Findeiss S."/>
            <person name="Freyhult E."/>
            <person name="Fulton L."/>
            <person name="Fulton R."/>
            <person name="Garcia A.C."/>
            <person name="Gardiner A."/>
            <person name="Garfield D.A."/>
            <person name="Garvin B.E."/>
            <person name="Gibson G."/>
            <person name="Gilbert D."/>
            <person name="Gnerre S."/>
            <person name="Godfrey J."/>
            <person name="Good R."/>
            <person name="Gotea V."/>
            <person name="Gravely B."/>
            <person name="Greenberg A.J."/>
            <person name="Griffiths-Jones S."/>
            <person name="Gross S."/>
            <person name="Guigo R."/>
            <person name="Gustafson E.A."/>
            <person name="Haerty W."/>
            <person name="Hahn M.W."/>
            <person name="Halligan D.L."/>
            <person name="Halpern A.L."/>
            <person name="Halter G.M."/>
            <person name="Han M.V."/>
            <person name="Heger A."/>
            <person name="Hillier L."/>
            <person name="Hinrichs A.S."/>
            <person name="Holmes I."/>
            <person name="Hoskins R.A."/>
            <person name="Hubisz M.J."/>
            <person name="Hultmark D."/>
            <person name="Huntley M.A."/>
            <person name="Jaffe D.B."/>
            <person name="Jagadeeshan S."/>
            <person name="Jeck W.R."/>
            <person name="Johnson J."/>
            <person name="Jones C.D."/>
            <person name="Jordan W.C."/>
            <person name="Karpen G.H."/>
            <person name="Kataoka E."/>
            <person name="Keightley P.D."/>
            <person name="Kheradpour P."/>
            <person name="Kirkness E.F."/>
            <person name="Koerich L.B."/>
            <person name="Kristiansen K."/>
            <person name="Kudrna D."/>
            <person name="Kulathinal R.J."/>
            <person name="Kumar S."/>
            <person name="Kwok R."/>
            <person name="Lander E."/>
            <person name="Langley C.H."/>
            <person name="Lapoint R."/>
            <person name="Lazzaro B.P."/>
            <person name="Lee S.J."/>
            <person name="Levesque L."/>
            <person name="Li R."/>
            <person name="Lin C.F."/>
            <person name="Lin M.F."/>
            <person name="Lindblad-Toh K."/>
            <person name="Llopart A."/>
            <person name="Long M."/>
            <person name="Low L."/>
            <person name="Lozovsky E."/>
            <person name="Lu J."/>
            <person name="Luo M."/>
            <person name="Machado C.A."/>
            <person name="Makalowski W."/>
            <person name="Marzo M."/>
            <person name="Matsuda M."/>
            <person name="Matzkin L."/>
            <person name="McAllister B."/>
            <person name="McBride C.S."/>
            <person name="McKernan B."/>
            <person name="McKernan K."/>
            <person name="Mendez-Lago M."/>
            <person name="Minx P."/>
            <person name="Mollenhauer M.U."/>
            <person name="Montooth K."/>
            <person name="Mount S.M."/>
            <person name="Mu X."/>
            <person name="Myers E."/>
            <person name="Negre B."/>
            <person name="Newfeld S."/>
            <person name="Nielsen R."/>
            <person name="Noor M.A."/>
            <person name="O'Grady P."/>
            <person name="Pachter L."/>
            <person name="Papaceit M."/>
            <person name="Parisi M.J."/>
            <person name="Parisi M."/>
            <person name="Parts L."/>
            <person name="Pedersen J.S."/>
            <person name="Pesole G."/>
            <person name="Phillippy A.M."/>
            <person name="Ponting C.P."/>
            <person name="Pop M."/>
            <person name="Porcelli D."/>
            <person name="Powell J.R."/>
            <person name="Prohaska S."/>
            <person name="Pruitt K."/>
            <person name="Puig M."/>
            <person name="Quesneville H."/>
            <person name="Ram K.R."/>
            <person name="Rand D."/>
            <person name="Rasmussen M.D."/>
            <person name="Reed L.K."/>
            <person name="Reenan R."/>
            <person name="Reily A."/>
            <person name="Remington K.A."/>
            <person name="Rieger T.T."/>
            <person name="Ritchie M.G."/>
            <person name="Robin C."/>
            <person name="Rogers Y.H."/>
            <person name="Rohde C."/>
            <person name="Rozas J."/>
            <person name="Rubenfield M.J."/>
            <person name="Ruiz A."/>
            <person name="Russo S."/>
            <person name="Salzberg S.L."/>
            <person name="Sanchez-Gracia A."/>
            <person name="Saranga D.J."/>
            <person name="Sato H."/>
            <person name="Schaeffer S.W."/>
            <person name="Schatz M.C."/>
            <person name="Schlenke T."/>
            <person name="Schwartz R."/>
            <person name="Segarra C."/>
            <person name="Singh R.S."/>
            <person name="Sirot L."/>
            <person name="Sirota M."/>
            <person name="Sisneros N.B."/>
            <person name="Smith C.D."/>
            <person name="Smith T.F."/>
            <person name="Spieth J."/>
            <person name="Stage D.E."/>
            <person name="Stark A."/>
            <person name="Stephan W."/>
            <person name="Strausberg R.L."/>
            <person name="Strempel S."/>
            <person name="Sturgill D."/>
            <person name="Sutton G."/>
            <person name="Sutton G.G."/>
            <person name="Tao W."/>
            <person name="Teichmann S."/>
            <person name="Tobari Y.N."/>
            <person name="Tomimura Y."/>
            <person name="Tsolas J.M."/>
            <person name="Valente V.L."/>
            <person name="Venter E."/>
            <person name="Venter J.C."/>
            <person name="Vicario S."/>
            <person name="Vieira F.G."/>
            <person name="Vilella A.J."/>
            <person name="Villasante A."/>
            <person name="Walenz B."/>
            <person name="Wang J."/>
            <person name="Wasserman M."/>
            <person name="Watts T."/>
            <person name="Wilson D."/>
            <person name="Wilson R.K."/>
            <person name="Wing R.A."/>
            <person name="Wolfner M.F."/>
            <person name="Wong A."/>
            <person name="Wong G.K."/>
            <person name="Wu C.I."/>
            <person name="Wu G."/>
            <person name="Yamamoto D."/>
            <person name="Yang H.P."/>
            <person name="Yang S.P."/>
            <person name="Yorke J.A."/>
            <person name="Yoshida K."/>
            <person name="Zdobnov E."/>
            <person name="Zhang P."/>
            <person name="Zhang Y."/>
            <person name="Zimin A.V."/>
            <person name="Baldwin J."/>
            <person name="Abdouelleil A."/>
            <person name="Abdulkadir J."/>
            <person name="Abebe A."/>
            <person name="Abera B."/>
            <person name="Abreu J."/>
            <person name="Acer S.C."/>
            <person name="Aftuck L."/>
            <person name="Alexander A."/>
            <person name="An P."/>
            <person name="Anderson E."/>
            <person name="Anderson S."/>
            <person name="Arachi H."/>
            <person name="Azer M."/>
            <person name="Bachantsang P."/>
            <person name="Barry A."/>
            <person name="Bayul T."/>
            <person name="Berlin A."/>
            <person name="Bessette D."/>
            <person name="Bloom T."/>
            <person name="Blye J."/>
            <person name="Boguslavskiy L."/>
            <person name="Bonnet C."/>
            <person name="Boukhgalter B."/>
            <person name="Bourzgui I."/>
            <person name="Brown A."/>
            <person name="Cahill P."/>
            <person name="Channer S."/>
            <person name="Cheshatsang Y."/>
            <person name="Chuda L."/>
            <person name="Citroen M."/>
            <person name="Collymore A."/>
            <person name="Cooke P."/>
            <person name="Costello M."/>
            <person name="D'Aco K."/>
            <person name="Daza R."/>
            <person name="De Haan G."/>
            <person name="DeGray S."/>
            <person name="DeMaso C."/>
            <person name="Dhargay N."/>
            <person name="Dooley K."/>
            <person name="Dooley E."/>
            <person name="Doricent M."/>
            <person name="Dorje P."/>
            <person name="Dorjee K."/>
            <person name="Dupes A."/>
            <person name="Elong R."/>
            <person name="Falk J."/>
            <person name="Farina A."/>
            <person name="Faro S."/>
            <person name="Ferguson D."/>
            <person name="Fisher S."/>
            <person name="Foley C.D."/>
            <person name="Franke A."/>
            <person name="Friedrich D."/>
            <person name="Gadbois L."/>
            <person name="Gearin G."/>
            <person name="Gearin C.R."/>
            <person name="Giannoukos G."/>
            <person name="Goode T."/>
            <person name="Graham J."/>
            <person name="Grandbois E."/>
            <person name="Grewal S."/>
            <person name="Gyaltsen K."/>
            <person name="Hafez N."/>
            <person name="Hagos B."/>
            <person name="Hall J."/>
            <person name="Henson C."/>
            <person name="Hollinger A."/>
            <person name="Honan T."/>
            <person name="Huard M.D."/>
            <person name="Hughes L."/>
            <person name="Hurhula B."/>
            <person name="Husby M.E."/>
            <person name="Kamat A."/>
            <person name="Kanga B."/>
            <person name="Kashin S."/>
            <person name="Khazanovich D."/>
            <person name="Kisner P."/>
            <person name="Lance K."/>
            <person name="Lara M."/>
            <person name="Lee W."/>
            <person name="Lennon N."/>
            <person name="Letendre F."/>
            <person name="LeVine R."/>
            <person name="Lipovsky A."/>
            <person name="Liu X."/>
            <person name="Liu J."/>
            <person name="Liu S."/>
            <person name="Lokyitsang T."/>
            <person name="Lokyitsang Y."/>
            <person name="Lubonja R."/>
            <person name="Lui A."/>
            <person name="MacDonald P."/>
            <person name="Magnisalis V."/>
            <person name="Maru K."/>
            <person name="Matthews C."/>
            <person name="McCusker W."/>
            <person name="McDonough S."/>
            <person name="Mehta T."/>
            <person name="Meldrim J."/>
            <person name="Meneus L."/>
            <person name="Mihai O."/>
            <person name="Mihalev A."/>
            <person name="Mihova T."/>
            <person name="Mittelman R."/>
            <person name="Mlenga V."/>
            <person name="Montmayeur A."/>
            <person name="Mulrain L."/>
            <person name="Navidi A."/>
            <person name="Naylor J."/>
            <person name="Negash T."/>
            <person name="Nguyen T."/>
            <person name="Nguyen N."/>
            <person name="Nicol R."/>
            <person name="Norbu C."/>
            <person name="Norbu N."/>
            <person name="Novod N."/>
            <person name="O'Neill B."/>
            <person name="Osman S."/>
            <person name="Markiewicz E."/>
            <person name="Oyono O.L."/>
            <person name="Patti C."/>
            <person name="Phunkhang P."/>
            <person name="Pierre F."/>
            <person name="Priest M."/>
            <person name="Raghuraman S."/>
            <person name="Rege F."/>
            <person name="Reyes R."/>
            <person name="Rise C."/>
            <person name="Rogov P."/>
            <person name="Ross K."/>
            <person name="Ryan E."/>
            <person name="Settipalli S."/>
            <person name="Shea T."/>
            <person name="Sherpa N."/>
            <person name="Shi L."/>
            <person name="Shih D."/>
            <person name="Sparrow T."/>
            <person name="Spaulding J."/>
            <person name="Stalker J."/>
            <person name="Stange-Thomann N."/>
            <person name="Stavropoulos S."/>
            <person name="Stone C."/>
            <person name="Strader C."/>
            <person name="Tesfaye S."/>
            <person name="Thomson T."/>
            <person name="Thoulutsang Y."/>
            <person name="Thoulutsang D."/>
            <person name="Topham K."/>
            <person name="Topping I."/>
            <person name="Tsamla T."/>
            <person name="Vassiliev H."/>
            <person name="Vo A."/>
            <person name="Wangchuk T."/>
            <person name="Wangdi T."/>
            <person name="Weiand M."/>
            <person name="Wilkinson J."/>
            <person name="Wilson A."/>
            <person name="Yadav S."/>
            <person name="Young G."/>
            <person name="Yu Q."/>
            <person name="Zembek L."/>
            <person name="Zhong D."/>
            <person name="Zimmer A."/>
            <person name="Zwirko Z."/>
            <person name="Jaffe D.B."/>
            <person name="Alvarez P."/>
            <person name="Brockman W."/>
            <person name="Butler J."/>
            <person name="Chin C."/>
            <person name="Gnerre S."/>
            <person name="Grabherr M."/>
            <person name="Kleber M."/>
            <person name="Mauceli E."/>
            <person name="MacCallum I."/>
        </authorList>
    </citation>
    <scope>NUCLEOTIDE SEQUENCE [LARGE SCALE GENOMIC DNA]</scope>
    <source>
        <strain evidence="3">Tucson 15010-1051.87</strain>
    </source>
</reference>
<dbReference type="OrthoDB" id="5855924at2759"/>
<dbReference type="HOGENOM" id="CLU_181005_0_0_1"/>
<dbReference type="InterPro" id="IPR038765">
    <property type="entry name" value="Papain-like_cys_pep_sf"/>
</dbReference>
<sequence length="78" mass="9151">MSLVTDEEWAQFKTTHKKNYAGDEEQMRRSLYEKAKAKVEEHNKKFESGEVTWKMGINNMSDFTPDEYANRCGSRPSK</sequence>
<dbReference type="EMBL" id="CH940648">
    <property type="protein sequence ID" value="EDW60556.1"/>
    <property type="molecule type" value="Genomic_DNA"/>
</dbReference>
<protein>
    <recommendedName>
        <fullName evidence="1">Cathepsin propeptide inhibitor domain-containing protein</fullName>
    </recommendedName>
</protein>
<dbReference type="SUPFAM" id="SSF54001">
    <property type="entry name" value="Cysteine proteinases"/>
    <property type="match status" value="1"/>
</dbReference>
<dbReference type="Proteomes" id="UP000008792">
    <property type="component" value="Unassembled WGS sequence"/>
</dbReference>
<keyword evidence="2" id="KW-0378">Hydrolase</keyword>
<keyword evidence="3" id="KW-1185">Reference proteome</keyword>
<dbReference type="KEGG" id="dvi:6625272"/>